<proteinExistence type="predicted"/>
<gene>
    <name evidence="2" type="ORF">H6F44_08770</name>
</gene>
<feature type="domain" description="Methyltransferase" evidence="1">
    <location>
        <begin position="292"/>
        <end position="390"/>
    </location>
</feature>
<protein>
    <submittedName>
        <fullName evidence="2">Class I SAM-dependent methyltransferase</fullName>
    </submittedName>
</protein>
<dbReference type="RefSeq" id="WP_190350574.1">
    <property type="nucleotide sequence ID" value="NZ_JACJPY010000021.1"/>
</dbReference>
<dbReference type="CDD" id="cd02440">
    <property type="entry name" value="AdoMet_MTases"/>
    <property type="match status" value="1"/>
</dbReference>
<dbReference type="GO" id="GO:0008168">
    <property type="term" value="F:methyltransferase activity"/>
    <property type="evidence" value="ECO:0007669"/>
    <property type="project" value="UniProtKB-KW"/>
</dbReference>
<dbReference type="EMBL" id="JACJPY010000021">
    <property type="protein sequence ID" value="MBD2150208.1"/>
    <property type="molecule type" value="Genomic_DNA"/>
</dbReference>
<dbReference type="AlphaFoldDB" id="A0A926UT23"/>
<keyword evidence="2" id="KW-0808">Transferase</keyword>
<keyword evidence="2" id="KW-0489">Methyltransferase</keyword>
<accession>A0A926UT23</accession>
<dbReference type="InterPro" id="IPR029063">
    <property type="entry name" value="SAM-dependent_MTases_sf"/>
</dbReference>
<sequence>MLDKHFSELLNKYTYTSGEISMPCVPALLETYMGRFEQMFSSLGKPFSKADLLKLREILTEYLQKGYQAASNTYLTLKYHPTQSPDTGVSYTVSYNVDPDVSPPPNNRDLQMRVPAMLGVKSEQQPKALVQVGGKKATLQVLQVNATKNLADPIDVPNFLKNINLYTRVKGEILMPCTPALMNVYMEKLEKLFKAVGKAFNQSDLAVLRKLLKENLDNGFQYSPLSRLVIKYESALYPNVGVTYNVAYSLTSIAEQYQNWVDTRKPPLFGKSADARVMDAIAGLGDPTSLRVLDIGAGTGRNILPLAKLGCQAEALELAPALVQQLTLDAQAQGLEVKAIAGDILDPQVNLQPDHYHFIVCAEVVASHFRNVEQIKVLLEKVSKALCHGGLFLFNLFIAHDDYVVTPVAQQFSEVVWSSMFTNQELHAAFADLPLAIVSDDSVFEYEREHLPTADWPPTGWFENWTKGKDLFRFSDSQMELRWVLAKRI</sequence>
<dbReference type="SUPFAM" id="SSF53335">
    <property type="entry name" value="S-adenosyl-L-methionine-dependent methyltransferases"/>
    <property type="match status" value="1"/>
</dbReference>
<name>A0A926UT23_9CYAN</name>
<evidence type="ECO:0000313" key="3">
    <source>
        <dbReference type="Proteomes" id="UP000631421"/>
    </source>
</evidence>
<comment type="caution">
    <text evidence="2">The sequence shown here is derived from an EMBL/GenBank/DDBJ whole genome shotgun (WGS) entry which is preliminary data.</text>
</comment>
<dbReference type="Proteomes" id="UP000631421">
    <property type="component" value="Unassembled WGS sequence"/>
</dbReference>
<dbReference type="Pfam" id="PF13649">
    <property type="entry name" value="Methyltransf_25"/>
    <property type="match status" value="1"/>
</dbReference>
<reference evidence="2" key="2">
    <citation type="submission" date="2020-08" db="EMBL/GenBank/DDBJ databases">
        <authorList>
            <person name="Chen M."/>
            <person name="Teng W."/>
            <person name="Zhao L."/>
            <person name="Hu C."/>
            <person name="Zhou Y."/>
            <person name="Han B."/>
            <person name="Song L."/>
            <person name="Shu W."/>
        </authorList>
    </citation>
    <scope>NUCLEOTIDE SEQUENCE</scope>
    <source>
        <strain evidence="2">FACHB-1277</strain>
    </source>
</reference>
<keyword evidence="3" id="KW-1185">Reference proteome</keyword>
<dbReference type="Gene3D" id="3.40.50.150">
    <property type="entry name" value="Vaccinia Virus protein VP39"/>
    <property type="match status" value="1"/>
</dbReference>
<evidence type="ECO:0000259" key="1">
    <source>
        <dbReference type="Pfam" id="PF13649"/>
    </source>
</evidence>
<dbReference type="GO" id="GO:0032259">
    <property type="term" value="P:methylation"/>
    <property type="evidence" value="ECO:0007669"/>
    <property type="project" value="UniProtKB-KW"/>
</dbReference>
<organism evidence="2 3">
    <name type="scientific">Pseudanabaena cinerea FACHB-1277</name>
    <dbReference type="NCBI Taxonomy" id="2949581"/>
    <lineage>
        <taxon>Bacteria</taxon>
        <taxon>Bacillati</taxon>
        <taxon>Cyanobacteriota</taxon>
        <taxon>Cyanophyceae</taxon>
        <taxon>Pseudanabaenales</taxon>
        <taxon>Pseudanabaenaceae</taxon>
        <taxon>Pseudanabaena</taxon>
        <taxon>Pseudanabaena cinerea</taxon>
    </lineage>
</organism>
<evidence type="ECO:0000313" key="2">
    <source>
        <dbReference type="EMBL" id="MBD2150208.1"/>
    </source>
</evidence>
<dbReference type="InterPro" id="IPR041698">
    <property type="entry name" value="Methyltransf_25"/>
</dbReference>
<reference evidence="2" key="1">
    <citation type="journal article" date="2015" name="ISME J.">
        <title>Draft Genome Sequence of Streptomyces incarnatus NRRL8089, which Produces the Nucleoside Antibiotic Sinefungin.</title>
        <authorList>
            <person name="Oshima K."/>
            <person name="Hattori M."/>
            <person name="Shimizu H."/>
            <person name="Fukuda K."/>
            <person name="Nemoto M."/>
            <person name="Inagaki K."/>
            <person name="Tamura T."/>
        </authorList>
    </citation>
    <scope>NUCLEOTIDE SEQUENCE</scope>
    <source>
        <strain evidence="2">FACHB-1277</strain>
    </source>
</reference>